<feature type="region of interest" description="Disordered" evidence="1">
    <location>
        <begin position="30"/>
        <end position="63"/>
    </location>
</feature>
<sequence>MEREPEWMRDRQQAVDLERALRRMDLLNRLTRASQSGRPWRPARRATPAPSATSPRSFAPADR</sequence>
<accession>A0A8A4ZKT3</accession>
<keyword evidence="3" id="KW-1185">Reference proteome</keyword>
<name>A0A8A4ZKT3_9MICO</name>
<feature type="compositionally biased region" description="Low complexity" evidence="1">
    <location>
        <begin position="45"/>
        <end position="63"/>
    </location>
</feature>
<evidence type="ECO:0000313" key="2">
    <source>
        <dbReference type="EMBL" id="QTE30188.1"/>
    </source>
</evidence>
<dbReference type="EMBL" id="CP071868">
    <property type="protein sequence ID" value="QTE30188.1"/>
    <property type="molecule type" value="Genomic_DNA"/>
</dbReference>
<organism evidence="2 3">
    <name type="scientific">Pengzhenrongella sicca</name>
    <dbReference type="NCBI Taxonomy" id="2819238"/>
    <lineage>
        <taxon>Bacteria</taxon>
        <taxon>Bacillati</taxon>
        <taxon>Actinomycetota</taxon>
        <taxon>Actinomycetes</taxon>
        <taxon>Micrococcales</taxon>
        <taxon>Pengzhenrongella</taxon>
    </lineage>
</organism>
<dbReference type="KEGG" id="psic:J4E96_04015"/>
<dbReference type="RefSeq" id="WP_227424507.1">
    <property type="nucleotide sequence ID" value="NZ_CP071868.1"/>
</dbReference>
<reference evidence="2" key="1">
    <citation type="submission" date="2021-03" db="EMBL/GenBank/DDBJ databases">
        <title>Pengzhenrongella sicca gen. nov., sp. nov., a new member of suborder Micrococcineae isolated from High-Arctic tundra soil.</title>
        <authorList>
            <person name="Peng F."/>
        </authorList>
    </citation>
    <scope>NUCLEOTIDE SEQUENCE</scope>
    <source>
        <strain evidence="2">LRZ-2</strain>
    </source>
</reference>
<protein>
    <submittedName>
        <fullName evidence="2">Uncharacterized protein</fullName>
    </submittedName>
</protein>
<evidence type="ECO:0000256" key="1">
    <source>
        <dbReference type="SAM" id="MobiDB-lite"/>
    </source>
</evidence>
<evidence type="ECO:0000313" key="3">
    <source>
        <dbReference type="Proteomes" id="UP000663937"/>
    </source>
</evidence>
<dbReference type="AlphaFoldDB" id="A0A8A4ZKT3"/>
<proteinExistence type="predicted"/>
<gene>
    <name evidence="2" type="ORF">J4E96_04015</name>
</gene>
<dbReference type="Proteomes" id="UP000663937">
    <property type="component" value="Chromosome"/>
</dbReference>